<feature type="transmembrane region" description="Helical" evidence="1">
    <location>
        <begin position="12"/>
        <end position="31"/>
    </location>
</feature>
<feature type="transmembrane region" description="Helical" evidence="1">
    <location>
        <begin position="37"/>
        <end position="56"/>
    </location>
</feature>
<dbReference type="Proteomes" id="UP000183042">
    <property type="component" value="Unassembled WGS sequence"/>
</dbReference>
<organism evidence="2 4">
    <name type="scientific">Pseudomonas congelans</name>
    <dbReference type="NCBI Taxonomy" id="200452"/>
    <lineage>
        <taxon>Bacteria</taxon>
        <taxon>Pseudomonadati</taxon>
        <taxon>Pseudomonadota</taxon>
        <taxon>Gammaproteobacteria</taxon>
        <taxon>Pseudomonadales</taxon>
        <taxon>Pseudomonadaceae</taxon>
        <taxon>Pseudomonas</taxon>
    </lineage>
</organism>
<keyword evidence="1" id="KW-1133">Transmembrane helix</keyword>
<evidence type="ECO:0000313" key="3">
    <source>
        <dbReference type="EMBL" id="SDP78661.1"/>
    </source>
</evidence>
<sequence>MFHIEPHRYLATIWGAWFLFTLLAVFSAAVVPSVLTIPSAVFVMWVTYWCVDCAYRTERFSKYASLRLFTNLGVAPGFAFLMALVATYKQFKVGLGMSLLISCMPLVLCTIIYSLLCVWRSPRKSLVVRSQRVEVVEPKHENRWALGAVGGGLGILIYPVFHAYRSPAMLLVFLFIVIALFMLFYHRTSISSLRTLKDQEAREHQEYTFMNVEELRSRRAASWIGRIFATKVDR</sequence>
<reference evidence="3 5" key="2">
    <citation type="submission" date="2016-10" db="EMBL/GenBank/DDBJ databases">
        <authorList>
            <person name="Varghese N."/>
            <person name="Submissions S."/>
        </authorList>
    </citation>
    <scope>NUCLEOTIDE SEQUENCE [LARGE SCALE GENOMIC DNA]</scope>
    <source>
        <strain evidence="3 5">DSM 14939</strain>
    </source>
</reference>
<evidence type="ECO:0000256" key="1">
    <source>
        <dbReference type="SAM" id="Phobius"/>
    </source>
</evidence>
<keyword evidence="5" id="KW-1185">Reference proteome</keyword>
<dbReference type="Proteomes" id="UP000050411">
    <property type="component" value="Unassembled WGS sequence"/>
</dbReference>
<feature type="transmembrane region" description="Helical" evidence="1">
    <location>
        <begin position="68"/>
        <end position="88"/>
    </location>
</feature>
<proteinExistence type="predicted"/>
<keyword evidence="1" id="KW-0812">Transmembrane</keyword>
<feature type="transmembrane region" description="Helical" evidence="1">
    <location>
        <begin position="94"/>
        <end position="119"/>
    </location>
</feature>
<gene>
    <name evidence="2" type="ORF">ALO92_101360</name>
    <name evidence="3" type="ORF">SAMN05216596_10979</name>
</gene>
<accession>A0A0P9M264</accession>
<protein>
    <submittedName>
        <fullName evidence="2">Uncharacterized protein</fullName>
    </submittedName>
</protein>
<dbReference type="EMBL" id="LJQB01000051">
    <property type="protein sequence ID" value="KPW85008.1"/>
    <property type="molecule type" value="Genomic_DNA"/>
</dbReference>
<evidence type="ECO:0000313" key="5">
    <source>
        <dbReference type="Proteomes" id="UP000183042"/>
    </source>
</evidence>
<dbReference type="EMBL" id="FNJH01000009">
    <property type="protein sequence ID" value="SDP78661.1"/>
    <property type="molecule type" value="Genomic_DNA"/>
</dbReference>
<evidence type="ECO:0000313" key="4">
    <source>
        <dbReference type="Proteomes" id="UP000050411"/>
    </source>
</evidence>
<dbReference type="RefSeq" id="WP_054993382.1">
    <property type="nucleotide sequence ID" value="NZ_FNJH01000009.1"/>
</dbReference>
<dbReference type="AlphaFoldDB" id="A0A0P9M264"/>
<comment type="caution">
    <text evidence="2">The sequence shown here is derived from an EMBL/GenBank/DDBJ whole genome shotgun (WGS) entry which is preliminary data.</text>
</comment>
<name>A0A0P9M264_9PSED</name>
<keyword evidence="1" id="KW-0472">Membrane</keyword>
<dbReference type="GeneID" id="65077648"/>
<dbReference type="PATRIC" id="fig|200452.3.peg.1435"/>
<feature type="transmembrane region" description="Helical" evidence="1">
    <location>
        <begin position="167"/>
        <end position="185"/>
    </location>
</feature>
<evidence type="ECO:0000313" key="2">
    <source>
        <dbReference type="EMBL" id="KPW85008.1"/>
    </source>
</evidence>
<reference evidence="2 4" key="1">
    <citation type="submission" date="2015-09" db="EMBL/GenBank/DDBJ databases">
        <title>Genome announcement of multiple Pseudomonas syringae strains.</title>
        <authorList>
            <person name="Thakur S."/>
            <person name="Wang P.W."/>
            <person name="Gong Y."/>
            <person name="Weir B.S."/>
            <person name="Guttman D.S."/>
        </authorList>
    </citation>
    <scope>NUCLEOTIDE SEQUENCE [LARGE SCALE GENOMIC DNA]</scope>
    <source>
        <strain evidence="2 4">ICMP19117</strain>
    </source>
</reference>
<feature type="transmembrane region" description="Helical" evidence="1">
    <location>
        <begin position="144"/>
        <end position="161"/>
    </location>
</feature>